<feature type="transmembrane region" description="Helical" evidence="7">
    <location>
        <begin position="383"/>
        <end position="401"/>
    </location>
</feature>
<dbReference type="Proteomes" id="UP000011960">
    <property type="component" value="Unassembled WGS sequence"/>
</dbReference>
<name>M7D4A3_9GAMM</name>
<evidence type="ECO:0000313" key="8">
    <source>
        <dbReference type="EMBL" id="EMP55568.1"/>
    </source>
</evidence>
<keyword evidence="4 7" id="KW-0812">Transmembrane</keyword>
<comment type="caution">
    <text evidence="8">The sequence shown here is derived from an EMBL/GenBank/DDBJ whole genome shotgun (WGS) entry which is preliminary data.</text>
</comment>
<dbReference type="InterPro" id="IPR050833">
    <property type="entry name" value="Poly_Biosynth_Transport"/>
</dbReference>
<keyword evidence="9" id="KW-1185">Reference proteome</keyword>
<keyword evidence="3" id="KW-1003">Cell membrane</keyword>
<keyword evidence="5 7" id="KW-1133">Transmembrane helix</keyword>
<dbReference type="PANTHER" id="PTHR30250">
    <property type="entry name" value="PST FAMILY PREDICTED COLANIC ACID TRANSPORTER"/>
    <property type="match status" value="1"/>
</dbReference>
<evidence type="ECO:0000256" key="6">
    <source>
        <dbReference type="ARBA" id="ARBA00023136"/>
    </source>
</evidence>
<dbReference type="PATRIC" id="fig|1288826.3.peg.1334"/>
<comment type="subcellular location">
    <subcellularLocation>
        <location evidence="1">Cell membrane</location>
        <topology evidence="1">Multi-pass membrane protein</topology>
    </subcellularLocation>
</comment>
<dbReference type="OrthoDB" id="8538786at2"/>
<feature type="transmembrane region" description="Helical" evidence="7">
    <location>
        <begin position="408"/>
        <end position="428"/>
    </location>
</feature>
<feature type="transmembrane region" description="Helical" evidence="7">
    <location>
        <begin position="440"/>
        <end position="463"/>
    </location>
</feature>
<feature type="transmembrane region" description="Helical" evidence="7">
    <location>
        <begin position="351"/>
        <end position="371"/>
    </location>
</feature>
<gene>
    <name evidence="8" type="ORF">MSNKSG1_06843</name>
</gene>
<feature type="transmembrane region" description="Helical" evidence="7">
    <location>
        <begin position="282"/>
        <end position="302"/>
    </location>
</feature>
<protein>
    <submittedName>
        <fullName evidence="8">Polysaccharide biosynthesis protein</fullName>
    </submittedName>
</protein>
<feature type="transmembrane region" description="Helical" evidence="7">
    <location>
        <begin position="41"/>
        <end position="58"/>
    </location>
</feature>
<proteinExistence type="inferred from homology"/>
<dbReference type="Pfam" id="PF13440">
    <property type="entry name" value="Polysacc_synt_3"/>
    <property type="match status" value="1"/>
</dbReference>
<dbReference type="PANTHER" id="PTHR30250:SF10">
    <property type="entry name" value="LIPOPOLYSACCHARIDE BIOSYNTHESIS PROTEIN WZXC"/>
    <property type="match status" value="1"/>
</dbReference>
<dbReference type="GO" id="GO:0005886">
    <property type="term" value="C:plasma membrane"/>
    <property type="evidence" value="ECO:0007669"/>
    <property type="project" value="UniProtKB-SubCell"/>
</dbReference>
<dbReference type="RefSeq" id="WP_008938515.1">
    <property type="nucleotide sequence ID" value="NZ_APAT01000015.1"/>
</dbReference>
<dbReference type="EMBL" id="APAT01000015">
    <property type="protein sequence ID" value="EMP55568.1"/>
    <property type="molecule type" value="Genomic_DNA"/>
</dbReference>
<evidence type="ECO:0000256" key="2">
    <source>
        <dbReference type="ARBA" id="ARBA00007430"/>
    </source>
</evidence>
<evidence type="ECO:0000256" key="3">
    <source>
        <dbReference type="ARBA" id="ARBA00022475"/>
    </source>
</evidence>
<dbReference type="AlphaFoldDB" id="M7D4A3"/>
<feature type="transmembrane region" description="Helical" evidence="7">
    <location>
        <begin position="322"/>
        <end position="339"/>
    </location>
</feature>
<dbReference type="eggNOG" id="COG2244">
    <property type="taxonomic scope" value="Bacteria"/>
</dbReference>
<feature type="transmembrane region" description="Helical" evidence="7">
    <location>
        <begin position="111"/>
        <end position="127"/>
    </location>
</feature>
<sequence>MSTSLNVVKSASLLLGIQVIQRGLGLISTLILARLLAPADFGVIALITIGLQFSELLVETGNQQYIIQKEAVGPEDLNTAWTLDILSKGFIAVMIIVSAPALSGFFETPELLLALPVAALALPIRALKTPGIMMLARDINYRSVFRLSIVQKCVSFIVVISFAFIRGDYWAIVIGNLAGAIVFAVGSYRIHSFRPNWSLRHLRTQWQFSQWLLLRGIVGFTRSQVDTLMVSKVFGTAQLGGYNLVREVSLLPALSAFIPMCEPLLAAVSQVRSSREVLAYRVRLASALLISLLIPFTVYIMSYPNLIVEVLLGPQWRDYADLLQPFGLFFFTFTLFALLSDTVIALGRVKALFVFDVVSTIIIAALLYHFGTTGLGSMAWTRGWLAVGTTAALLLLINYWSPLNLPRLFYLCIPSLLGTAVSLYLIQAVPIDDLPAVARFLLSGSLFVLFAIATSVGLGLILLRNTEEWTQIEGLVRNILSKRLR</sequence>
<organism evidence="8 9">
    <name type="scientific">Marinobacter santoriniensis NKSG1</name>
    <dbReference type="NCBI Taxonomy" id="1288826"/>
    <lineage>
        <taxon>Bacteria</taxon>
        <taxon>Pseudomonadati</taxon>
        <taxon>Pseudomonadota</taxon>
        <taxon>Gammaproteobacteria</taxon>
        <taxon>Pseudomonadales</taxon>
        <taxon>Marinobacteraceae</taxon>
        <taxon>Marinobacter</taxon>
    </lineage>
</organism>
<evidence type="ECO:0000256" key="1">
    <source>
        <dbReference type="ARBA" id="ARBA00004651"/>
    </source>
</evidence>
<dbReference type="STRING" id="1288826.MSNKSG1_06843"/>
<accession>M7D4A3</accession>
<keyword evidence="6 7" id="KW-0472">Membrane</keyword>
<evidence type="ECO:0000313" key="9">
    <source>
        <dbReference type="Proteomes" id="UP000011960"/>
    </source>
</evidence>
<reference evidence="8 9" key="1">
    <citation type="journal article" date="2013" name="Genome Announc.">
        <title>Genome Sequence of Hydrothermal Arsenic-Respiring Bacterium Marinobacter santoriniensis NKSG1T.</title>
        <authorList>
            <person name="Handley K.M."/>
            <person name="Upton M."/>
            <person name="Beatson S.A."/>
            <person name="Hery M."/>
            <person name="Lloyd J.R."/>
        </authorList>
    </citation>
    <scope>NUCLEOTIDE SEQUENCE [LARGE SCALE GENOMIC DNA]</scope>
    <source>
        <strain evidence="8 9">NKSG1</strain>
    </source>
</reference>
<comment type="similarity">
    <text evidence="2">Belongs to the polysaccharide synthase family.</text>
</comment>
<feature type="transmembrane region" description="Helical" evidence="7">
    <location>
        <begin position="171"/>
        <end position="190"/>
    </location>
</feature>
<evidence type="ECO:0000256" key="7">
    <source>
        <dbReference type="SAM" id="Phobius"/>
    </source>
</evidence>
<evidence type="ECO:0000256" key="5">
    <source>
        <dbReference type="ARBA" id="ARBA00022989"/>
    </source>
</evidence>
<evidence type="ECO:0000256" key="4">
    <source>
        <dbReference type="ARBA" id="ARBA00022692"/>
    </source>
</evidence>
<feature type="transmembrane region" description="Helical" evidence="7">
    <location>
        <begin position="147"/>
        <end position="165"/>
    </location>
</feature>